<reference evidence="1" key="1">
    <citation type="submission" date="2023-03" db="EMBL/GenBank/DDBJ databases">
        <title>Massive genome expansion in bonnet fungi (Mycena s.s.) driven by repeated elements and novel gene families across ecological guilds.</title>
        <authorList>
            <consortium name="Lawrence Berkeley National Laboratory"/>
            <person name="Harder C.B."/>
            <person name="Miyauchi S."/>
            <person name="Viragh M."/>
            <person name="Kuo A."/>
            <person name="Thoen E."/>
            <person name="Andreopoulos B."/>
            <person name="Lu D."/>
            <person name="Skrede I."/>
            <person name="Drula E."/>
            <person name="Henrissat B."/>
            <person name="Morin E."/>
            <person name="Kohler A."/>
            <person name="Barry K."/>
            <person name="LaButti K."/>
            <person name="Morin E."/>
            <person name="Salamov A."/>
            <person name="Lipzen A."/>
            <person name="Mereny Z."/>
            <person name="Hegedus B."/>
            <person name="Baldrian P."/>
            <person name="Stursova M."/>
            <person name="Weitz H."/>
            <person name="Taylor A."/>
            <person name="Grigoriev I.V."/>
            <person name="Nagy L.G."/>
            <person name="Martin F."/>
            <person name="Kauserud H."/>
        </authorList>
    </citation>
    <scope>NUCLEOTIDE SEQUENCE</scope>
    <source>
        <strain evidence="1">CBHHK067</strain>
    </source>
</reference>
<protein>
    <submittedName>
        <fullName evidence="1">Uncharacterized protein</fullName>
    </submittedName>
</protein>
<comment type="caution">
    <text evidence="1">The sequence shown here is derived from an EMBL/GenBank/DDBJ whole genome shotgun (WGS) entry which is preliminary data.</text>
</comment>
<name>A0AAD7CUW6_MYCRO</name>
<keyword evidence="3" id="KW-1185">Reference proteome</keyword>
<evidence type="ECO:0000313" key="1">
    <source>
        <dbReference type="EMBL" id="KAJ7664842.1"/>
    </source>
</evidence>
<dbReference type="EMBL" id="JARKIE010000219">
    <property type="protein sequence ID" value="KAJ7664842.1"/>
    <property type="molecule type" value="Genomic_DNA"/>
</dbReference>
<dbReference type="Proteomes" id="UP001221757">
    <property type="component" value="Unassembled WGS sequence"/>
</dbReference>
<dbReference type="EMBL" id="JARKIE010000061">
    <property type="protein sequence ID" value="KAJ7690998.1"/>
    <property type="molecule type" value="Genomic_DNA"/>
</dbReference>
<evidence type="ECO:0000313" key="3">
    <source>
        <dbReference type="Proteomes" id="UP001221757"/>
    </source>
</evidence>
<evidence type="ECO:0000313" key="2">
    <source>
        <dbReference type="EMBL" id="KAJ7690998.1"/>
    </source>
</evidence>
<sequence length="182" mass="20526">MTAEKIIEAYIAASGEAEAIREDEVATSLFDGYRTQALEEINNVPHKVFANVLVEPAKRYKDIRGSEQEGRTWHSAGAEAGCDCEQLLGFACPESPAEGEAEEESVSVFAGKKYKPVGLKVRPVYTELPDQYRIRREIKGDPLEGMPVLNPQPSEFVPKGRYTLERKEELERRHEGFLWPEE</sequence>
<proteinExistence type="predicted"/>
<organism evidence="1 3">
    <name type="scientific">Mycena rosella</name>
    <name type="common">Pink bonnet</name>
    <name type="synonym">Agaricus rosellus</name>
    <dbReference type="NCBI Taxonomy" id="1033263"/>
    <lineage>
        <taxon>Eukaryota</taxon>
        <taxon>Fungi</taxon>
        <taxon>Dikarya</taxon>
        <taxon>Basidiomycota</taxon>
        <taxon>Agaricomycotina</taxon>
        <taxon>Agaricomycetes</taxon>
        <taxon>Agaricomycetidae</taxon>
        <taxon>Agaricales</taxon>
        <taxon>Marasmiineae</taxon>
        <taxon>Mycenaceae</taxon>
        <taxon>Mycena</taxon>
    </lineage>
</organism>
<dbReference type="AlphaFoldDB" id="A0AAD7CUW6"/>
<accession>A0AAD7CUW6</accession>
<feature type="non-terminal residue" evidence="1">
    <location>
        <position position="182"/>
    </location>
</feature>
<gene>
    <name evidence="2" type="ORF">B0H17DRAFT_935502</name>
    <name evidence="1" type="ORF">B0H17DRAFT_951783</name>
</gene>